<dbReference type="EMBL" id="KP795540">
    <property type="protein sequence ID" value="AKN37581.1"/>
    <property type="molecule type" value="Genomic_DNA"/>
</dbReference>
<dbReference type="Pfam" id="PF05713">
    <property type="entry name" value="MobC"/>
    <property type="match status" value="1"/>
</dbReference>
<evidence type="ECO:0000313" key="2">
    <source>
        <dbReference type="EMBL" id="AKN37581.1"/>
    </source>
</evidence>
<name>A0A0H3ZVR7_9VIBR</name>
<proteinExistence type="predicted"/>
<feature type="domain" description="Bacterial mobilisation" evidence="1">
    <location>
        <begin position="70"/>
        <end position="94"/>
    </location>
</feature>
<reference evidence="2" key="1">
    <citation type="journal article" date="2015" name="MBio">
        <title>Eco-Evolutionary Dynamics of Episomes among Ecologically Cohesive Bacterial Populations.</title>
        <authorList>
            <person name="Xue H."/>
            <person name="Cordero O.X."/>
            <person name="Camas F.M."/>
            <person name="Trimble W."/>
            <person name="Meyer F."/>
            <person name="Guglielmini J."/>
            <person name="Rocha E.P."/>
            <person name="Polz M.F."/>
        </authorList>
    </citation>
    <scope>NUCLEOTIDE SEQUENCE</scope>
    <source>
        <strain evidence="2">FF_291</strain>
    </source>
</reference>
<dbReference type="InterPro" id="IPR008687">
    <property type="entry name" value="MobC"/>
</dbReference>
<evidence type="ECO:0000259" key="1">
    <source>
        <dbReference type="Pfam" id="PF05713"/>
    </source>
</evidence>
<protein>
    <recommendedName>
        <fullName evidence="1">Bacterial mobilisation domain-containing protein</fullName>
    </recommendedName>
</protein>
<organism evidence="2">
    <name type="scientific">Vibrio sp. FF_291</name>
    <dbReference type="NCBI Taxonomy" id="1652832"/>
    <lineage>
        <taxon>Bacteria</taxon>
        <taxon>Pseudomonadati</taxon>
        <taxon>Pseudomonadota</taxon>
        <taxon>Gammaproteobacteria</taxon>
        <taxon>Vibrionales</taxon>
        <taxon>Vibrionaceae</taxon>
        <taxon>Vibrio</taxon>
    </lineage>
</organism>
<accession>A0A0H3ZVR7</accession>
<sequence length="126" mass="14527">MSRKNRNFRLNEVEAEFDAALLEAKKTDSSVDASKFLRYCIKKALNENRETMNPDEAKKLIASLFELKKELAKVGGNLNQIAHYFNTHQHLIETDLHKQHRALQQTLKDTGFKLNEVIHGIGRSTY</sequence>
<dbReference type="AlphaFoldDB" id="A0A0H3ZVR7"/>